<gene>
    <name evidence="2" type="ORF">WR25_21289</name>
</gene>
<feature type="region of interest" description="Disordered" evidence="1">
    <location>
        <begin position="150"/>
        <end position="172"/>
    </location>
</feature>
<protein>
    <submittedName>
        <fullName evidence="2">Uncharacterized protein</fullName>
    </submittedName>
</protein>
<dbReference type="Proteomes" id="UP000218231">
    <property type="component" value="Unassembled WGS sequence"/>
</dbReference>
<evidence type="ECO:0000313" key="2">
    <source>
        <dbReference type="EMBL" id="PAV71595.1"/>
    </source>
</evidence>
<evidence type="ECO:0000256" key="1">
    <source>
        <dbReference type="SAM" id="MobiDB-lite"/>
    </source>
</evidence>
<reference evidence="2 3" key="1">
    <citation type="journal article" date="2017" name="Curr. Biol.">
        <title>Genome architecture and evolution of a unichromosomal asexual nematode.</title>
        <authorList>
            <person name="Fradin H."/>
            <person name="Zegar C."/>
            <person name="Gutwein M."/>
            <person name="Lucas J."/>
            <person name="Kovtun M."/>
            <person name="Corcoran D."/>
            <person name="Baugh L.R."/>
            <person name="Kiontke K."/>
            <person name="Gunsalus K."/>
            <person name="Fitch D.H."/>
            <person name="Piano F."/>
        </authorList>
    </citation>
    <scope>NUCLEOTIDE SEQUENCE [LARGE SCALE GENOMIC DNA]</scope>
    <source>
        <strain evidence="2">PF1309</strain>
    </source>
</reference>
<dbReference type="EMBL" id="LIAE01008973">
    <property type="protein sequence ID" value="PAV71595.1"/>
    <property type="molecule type" value="Genomic_DNA"/>
</dbReference>
<comment type="caution">
    <text evidence="2">The sequence shown here is derived from an EMBL/GenBank/DDBJ whole genome shotgun (WGS) entry which is preliminary data.</text>
</comment>
<accession>A0A2A2KCC6</accession>
<organism evidence="2 3">
    <name type="scientific">Diploscapter pachys</name>
    <dbReference type="NCBI Taxonomy" id="2018661"/>
    <lineage>
        <taxon>Eukaryota</taxon>
        <taxon>Metazoa</taxon>
        <taxon>Ecdysozoa</taxon>
        <taxon>Nematoda</taxon>
        <taxon>Chromadorea</taxon>
        <taxon>Rhabditida</taxon>
        <taxon>Rhabditina</taxon>
        <taxon>Rhabditomorpha</taxon>
        <taxon>Rhabditoidea</taxon>
        <taxon>Rhabditidae</taxon>
        <taxon>Diploscapter</taxon>
    </lineage>
</organism>
<proteinExistence type="predicted"/>
<dbReference type="AlphaFoldDB" id="A0A2A2KCC6"/>
<sequence length="172" mass="18869">MNSSLIVAFEFSRDGDDFGWLTAEVQTPRFRGSNGMWVQWQDVSDLAEALRAHPIKQNDPVTADWGFGEASQGKAVATTITGLSIEPRGKTGRGWSHGYALQTTINQPIDAAPNQRLTIILLHSLQMRSPGYCGRGPAVLRCTAMQTSANSHKRPHGLRPIANIHRREDHGG</sequence>
<name>A0A2A2KCC6_9BILA</name>
<keyword evidence="3" id="KW-1185">Reference proteome</keyword>
<evidence type="ECO:0000313" key="3">
    <source>
        <dbReference type="Proteomes" id="UP000218231"/>
    </source>
</evidence>